<reference evidence="2 3" key="1">
    <citation type="submission" date="2016-01" db="EMBL/GenBank/DDBJ databases">
        <title>Genome sequencing of Roseivirga spongicola UST030701-084.</title>
        <authorList>
            <person name="Selvaratnam C."/>
            <person name="Thevarajoo S."/>
            <person name="Goh K.M."/>
            <person name="Ee R."/>
            <person name="Chan K.-G."/>
            <person name="Chong C.S."/>
        </authorList>
    </citation>
    <scope>NUCLEOTIDE SEQUENCE [LARGE SCALE GENOMIC DNA]</scope>
    <source>
        <strain evidence="2 3">UST030701-084</strain>
    </source>
</reference>
<keyword evidence="1" id="KW-0732">Signal</keyword>
<keyword evidence="3" id="KW-1185">Reference proteome</keyword>
<evidence type="ECO:0000256" key="1">
    <source>
        <dbReference type="SAM" id="SignalP"/>
    </source>
</evidence>
<feature type="signal peptide" evidence="1">
    <location>
        <begin position="1"/>
        <end position="28"/>
    </location>
</feature>
<dbReference type="EMBL" id="LRPC01000001">
    <property type="protein sequence ID" value="KYG77642.1"/>
    <property type="molecule type" value="Genomic_DNA"/>
</dbReference>
<dbReference type="STRING" id="333140.AWW68_02390"/>
<organism evidence="2 3">
    <name type="scientific">Roseivirga spongicola</name>
    <dbReference type="NCBI Taxonomy" id="333140"/>
    <lineage>
        <taxon>Bacteria</taxon>
        <taxon>Pseudomonadati</taxon>
        <taxon>Bacteroidota</taxon>
        <taxon>Cytophagia</taxon>
        <taxon>Cytophagales</taxon>
        <taxon>Roseivirgaceae</taxon>
        <taxon>Roseivirga</taxon>
    </lineage>
</organism>
<evidence type="ECO:0000313" key="3">
    <source>
        <dbReference type="Proteomes" id="UP000075606"/>
    </source>
</evidence>
<sequence>MAKFNVMKKLSLLLFVLTLFVSCGSGFDAEAEKNKIFDIHDEVMPKMGELMSLKRKVIEKASEVNAENASELQNIAQELDEASEGMMSWMRDWSKNSQQYMEMKNGTEAQKEYLAAEMERVIDVKEAINTSMAKAKEALK</sequence>
<proteinExistence type="predicted"/>
<comment type="caution">
    <text evidence="2">The sequence shown here is derived from an EMBL/GenBank/DDBJ whole genome shotgun (WGS) entry which is preliminary data.</text>
</comment>
<feature type="chain" id="PRO_5007574637" description="Viral A-type inclusion protein" evidence="1">
    <location>
        <begin position="29"/>
        <end position="140"/>
    </location>
</feature>
<evidence type="ECO:0000313" key="2">
    <source>
        <dbReference type="EMBL" id="KYG77642.1"/>
    </source>
</evidence>
<dbReference type="Proteomes" id="UP000075606">
    <property type="component" value="Unassembled WGS sequence"/>
</dbReference>
<dbReference type="AlphaFoldDB" id="A0A150XG15"/>
<gene>
    <name evidence="2" type="ORF">AWW68_02390</name>
</gene>
<dbReference type="PROSITE" id="PS51257">
    <property type="entry name" value="PROKAR_LIPOPROTEIN"/>
    <property type="match status" value="1"/>
</dbReference>
<name>A0A150XG15_9BACT</name>
<protein>
    <recommendedName>
        <fullName evidence="4">Viral A-type inclusion protein</fullName>
    </recommendedName>
</protein>
<evidence type="ECO:0008006" key="4">
    <source>
        <dbReference type="Google" id="ProtNLM"/>
    </source>
</evidence>
<accession>A0A150XG15</accession>